<dbReference type="GO" id="GO:0003700">
    <property type="term" value="F:DNA-binding transcription factor activity"/>
    <property type="evidence" value="ECO:0007669"/>
    <property type="project" value="InterPro"/>
</dbReference>
<evidence type="ECO:0000259" key="1">
    <source>
        <dbReference type="PROSITE" id="PS50987"/>
    </source>
</evidence>
<dbReference type="InterPro" id="IPR011991">
    <property type="entry name" value="ArsR-like_HTH"/>
</dbReference>
<dbReference type="PANTHER" id="PTHR38600">
    <property type="entry name" value="TRANSCRIPTIONAL REGULATORY PROTEIN"/>
    <property type="match status" value="1"/>
</dbReference>
<dbReference type="SMART" id="SM00418">
    <property type="entry name" value="HTH_ARSR"/>
    <property type="match status" value="1"/>
</dbReference>
<dbReference type="SUPFAM" id="SSF46785">
    <property type="entry name" value="Winged helix' DNA-binding domain"/>
    <property type="match status" value="1"/>
</dbReference>
<dbReference type="Pfam" id="PF01022">
    <property type="entry name" value="HTH_5"/>
    <property type="match status" value="1"/>
</dbReference>
<dbReference type="Gene3D" id="1.10.10.10">
    <property type="entry name" value="Winged helix-like DNA-binding domain superfamily/Winged helix DNA-binding domain"/>
    <property type="match status" value="1"/>
</dbReference>
<dbReference type="PANTHER" id="PTHR38600:SF2">
    <property type="entry name" value="SLL0088 PROTEIN"/>
    <property type="match status" value="1"/>
</dbReference>
<organism evidence="2">
    <name type="scientific">Roseihalotalea indica</name>
    <dbReference type="NCBI Taxonomy" id="2867963"/>
    <lineage>
        <taxon>Bacteria</taxon>
        <taxon>Pseudomonadati</taxon>
        <taxon>Bacteroidota</taxon>
        <taxon>Cytophagia</taxon>
        <taxon>Cytophagales</taxon>
        <taxon>Catalimonadaceae</taxon>
        <taxon>Roseihalotalea</taxon>
    </lineage>
</organism>
<reference evidence="2" key="2">
    <citation type="journal article" date="2024" name="Antonie Van Leeuwenhoek">
        <title>Roseihalotalea indica gen. nov., sp. nov., a halophilic Bacteroidetes from mesopelagic Southwest Indian Ocean with higher carbohydrate metabolic potential.</title>
        <authorList>
            <person name="Chen B."/>
            <person name="Zhang M."/>
            <person name="Lin D."/>
            <person name="Ye J."/>
            <person name="Tang K."/>
        </authorList>
    </citation>
    <scope>NUCLEOTIDE SEQUENCE</scope>
    <source>
        <strain evidence="2">TK19036</strain>
    </source>
</reference>
<dbReference type="PROSITE" id="PS50987">
    <property type="entry name" value="HTH_ARSR_2"/>
    <property type="match status" value="1"/>
</dbReference>
<dbReference type="NCBIfam" id="NF033788">
    <property type="entry name" value="HTH_metalloreg"/>
    <property type="match status" value="1"/>
</dbReference>
<gene>
    <name evidence="2" type="ORF">K4G66_22955</name>
</gene>
<proteinExistence type="predicted"/>
<dbReference type="InterPro" id="IPR036388">
    <property type="entry name" value="WH-like_DNA-bd_sf"/>
</dbReference>
<feature type="domain" description="HTH arsR-type" evidence="1">
    <location>
        <begin position="1"/>
        <end position="88"/>
    </location>
</feature>
<dbReference type="CDD" id="cd00090">
    <property type="entry name" value="HTH_ARSR"/>
    <property type="match status" value="1"/>
</dbReference>
<dbReference type="InterPro" id="IPR001845">
    <property type="entry name" value="HTH_ArsR_DNA-bd_dom"/>
</dbReference>
<name>A0AA49GK61_9BACT</name>
<protein>
    <submittedName>
        <fullName evidence="2">Metalloregulator ArsR/SmtB family transcription factor</fullName>
    </submittedName>
</protein>
<sequence>MRRDVFQAIADPTRRDIIHLLARQRLNLNAVAEHFNISRPAISKHIKILNECGLIDIQQTGRDRFCKAKPEKLSEVAAWVEQYREFWNNKLDALGQFLQSTSSDKSTTANRKKS</sequence>
<dbReference type="AlphaFoldDB" id="A0AA49GK61"/>
<dbReference type="EMBL" id="CP120682">
    <property type="protein sequence ID" value="WKN35241.1"/>
    <property type="molecule type" value="Genomic_DNA"/>
</dbReference>
<evidence type="ECO:0000313" key="2">
    <source>
        <dbReference type="EMBL" id="WKN35241.1"/>
    </source>
</evidence>
<dbReference type="InterPro" id="IPR036390">
    <property type="entry name" value="WH_DNA-bd_sf"/>
</dbReference>
<accession>A0AA49GK61</accession>
<reference evidence="2" key="1">
    <citation type="journal article" date="2023" name="Comput. Struct. Biotechnol. J.">
        <title>Discovery of a novel marine Bacteroidetes with a rich repertoire of carbohydrate-active enzymes.</title>
        <authorList>
            <person name="Chen B."/>
            <person name="Liu G."/>
            <person name="Chen Q."/>
            <person name="Wang H."/>
            <person name="Liu L."/>
            <person name="Tang K."/>
        </authorList>
    </citation>
    <scope>NUCLEOTIDE SEQUENCE</scope>
    <source>
        <strain evidence="2">TK19036</strain>
    </source>
</reference>
<dbReference type="PRINTS" id="PR00778">
    <property type="entry name" value="HTHARSR"/>
</dbReference>